<name>A0A1S3UUW6_VIGRR</name>
<organism evidence="2 3">
    <name type="scientific">Vigna radiata var. radiata</name>
    <name type="common">Mung bean</name>
    <name type="synonym">Phaseolus aureus</name>
    <dbReference type="NCBI Taxonomy" id="3916"/>
    <lineage>
        <taxon>Eukaryota</taxon>
        <taxon>Viridiplantae</taxon>
        <taxon>Streptophyta</taxon>
        <taxon>Embryophyta</taxon>
        <taxon>Tracheophyta</taxon>
        <taxon>Spermatophyta</taxon>
        <taxon>Magnoliopsida</taxon>
        <taxon>eudicotyledons</taxon>
        <taxon>Gunneridae</taxon>
        <taxon>Pentapetalae</taxon>
        <taxon>rosids</taxon>
        <taxon>fabids</taxon>
        <taxon>Fabales</taxon>
        <taxon>Fabaceae</taxon>
        <taxon>Papilionoideae</taxon>
        <taxon>50 kb inversion clade</taxon>
        <taxon>NPAAA clade</taxon>
        <taxon>indigoferoid/millettioid clade</taxon>
        <taxon>Phaseoleae</taxon>
        <taxon>Vigna</taxon>
    </lineage>
</organism>
<feature type="non-terminal residue" evidence="3">
    <location>
        <position position="152"/>
    </location>
</feature>
<dbReference type="Proteomes" id="UP000087766">
    <property type="component" value="Chromosome 7"/>
</dbReference>
<evidence type="ECO:0000256" key="1">
    <source>
        <dbReference type="SAM" id="SignalP"/>
    </source>
</evidence>
<proteinExistence type="predicted"/>
<dbReference type="KEGG" id="vra:106768899"/>
<accession>A0A1S3UUW6</accession>
<dbReference type="STRING" id="3916.A0A1S3UUW6"/>
<sequence>MRKGSILHSALLCFWVPLLLLVTFTYATSAFATTQISGNEVNENGIVVNEDLEKVNAEGHDDEESKFKGLFPKPIPFAKPIPKPLPLIKPKPIPIPFYKKPTPKPIPSEEAKFKGIFPKPIPKVKPIPKIIPVVKPVPILKPVPKPFVKPIP</sequence>
<dbReference type="RefSeq" id="XP_014509762.1">
    <property type="nucleotide sequence ID" value="XM_014654276.2"/>
</dbReference>
<dbReference type="AlphaFoldDB" id="A0A1S3UUW6"/>
<gene>
    <name evidence="3" type="primary">LOC106768899</name>
</gene>
<feature type="chain" id="PRO_5010284672" evidence="1">
    <location>
        <begin position="28"/>
        <end position="152"/>
    </location>
</feature>
<evidence type="ECO:0000313" key="2">
    <source>
        <dbReference type="Proteomes" id="UP000087766"/>
    </source>
</evidence>
<keyword evidence="2" id="KW-1185">Reference proteome</keyword>
<reference evidence="2" key="1">
    <citation type="journal article" date="2014" name="Nat. Commun.">
        <title>Genome sequence of mungbean and insights into evolution within Vigna species.</title>
        <authorList>
            <person name="Kang Y.J."/>
            <person name="Kim S.K."/>
            <person name="Kim M.Y."/>
            <person name="Lestari P."/>
            <person name="Kim K.H."/>
            <person name="Ha B.K."/>
            <person name="Jun T.H."/>
            <person name="Hwang W.J."/>
            <person name="Lee T."/>
            <person name="Lee J."/>
            <person name="Shim S."/>
            <person name="Yoon M.Y."/>
            <person name="Jang Y.E."/>
            <person name="Han K.S."/>
            <person name="Taeprayoon P."/>
            <person name="Yoon N."/>
            <person name="Somta P."/>
            <person name="Tanya P."/>
            <person name="Kim K.S."/>
            <person name="Gwag J.G."/>
            <person name="Moon J.K."/>
            <person name="Lee Y.H."/>
            <person name="Park B.S."/>
            <person name="Bombarely A."/>
            <person name="Doyle J.J."/>
            <person name="Jackson S.A."/>
            <person name="Schafleitner R."/>
            <person name="Srinives P."/>
            <person name="Varshney R.K."/>
            <person name="Lee S.H."/>
        </authorList>
    </citation>
    <scope>NUCLEOTIDE SEQUENCE [LARGE SCALE GENOMIC DNA]</scope>
    <source>
        <strain evidence="2">cv. VC1973A</strain>
    </source>
</reference>
<evidence type="ECO:0000313" key="3">
    <source>
        <dbReference type="RefSeq" id="XP_014509762.1"/>
    </source>
</evidence>
<reference evidence="3" key="2">
    <citation type="submission" date="2025-08" db="UniProtKB">
        <authorList>
            <consortium name="RefSeq"/>
        </authorList>
    </citation>
    <scope>IDENTIFICATION</scope>
</reference>
<keyword evidence="1" id="KW-0732">Signal</keyword>
<protein>
    <submittedName>
        <fullName evidence="3">Cathelicidin-3</fullName>
    </submittedName>
</protein>
<dbReference type="GeneID" id="106768899"/>
<feature type="signal peptide" evidence="1">
    <location>
        <begin position="1"/>
        <end position="27"/>
    </location>
</feature>